<keyword evidence="2" id="KW-1185">Reference proteome</keyword>
<dbReference type="Gene3D" id="1.10.287.1060">
    <property type="entry name" value="ESAT-6-like"/>
    <property type="match status" value="1"/>
</dbReference>
<dbReference type="AlphaFoldDB" id="A0A6G9YMS2"/>
<dbReference type="KEGG" id="nah:F5544_32495"/>
<dbReference type="InterPro" id="IPR010310">
    <property type="entry name" value="T7SS_ESAT-6-like"/>
</dbReference>
<dbReference type="RefSeq" id="WP_167476762.1">
    <property type="nucleotide sequence ID" value="NZ_CP046172.1"/>
</dbReference>
<protein>
    <submittedName>
        <fullName evidence="1">WXG100 family type VII secretion target</fullName>
    </submittedName>
</protein>
<dbReference type="EMBL" id="CP046172">
    <property type="protein sequence ID" value="QIS14336.1"/>
    <property type="molecule type" value="Genomic_DNA"/>
</dbReference>
<organism evidence="1 2">
    <name type="scientific">Nocardia arthritidis</name>
    <dbReference type="NCBI Taxonomy" id="228602"/>
    <lineage>
        <taxon>Bacteria</taxon>
        <taxon>Bacillati</taxon>
        <taxon>Actinomycetota</taxon>
        <taxon>Actinomycetes</taxon>
        <taxon>Mycobacteriales</taxon>
        <taxon>Nocardiaceae</taxon>
        <taxon>Nocardia</taxon>
    </lineage>
</organism>
<dbReference type="Proteomes" id="UP000503540">
    <property type="component" value="Chromosome"/>
</dbReference>
<proteinExistence type="predicted"/>
<evidence type="ECO:0000313" key="1">
    <source>
        <dbReference type="EMBL" id="QIS14336.1"/>
    </source>
</evidence>
<evidence type="ECO:0000313" key="2">
    <source>
        <dbReference type="Proteomes" id="UP000503540"/>
    </source>
</evidence>
<gene>
    <name evidence="1" type="ORF">F5544_32495</name>
</gene>
<dbReference type="Pfam" id="PF06013">
    <property type="entry name" value="WXG100"/>
    <property type="match status" value="1"/>
</dbReference>
<sequence length="106" mass="11342">MAGTGGEREVFVVPDEVLAYGRKVFGIAETLRTALDSAAGAVGEMLSDGWTGDAANEFATGWRETREGGEHMVHALRSIAEKLGVSADNYRGDDHGNAMPFTELRL</sequence>
<dbReference type="InterPro" id="IPR036689">
    <property type="entry name" value="ESAT-6-like_sf"/>
</dbReference>
<reference evidence="1 2" key="1">
    <citation type="journal article" date="2019" name="ACS Chem. Biol.">
        <title>Identification and Mobilization of a Cryptic Antibiotic Biosynthesis Gene Locus from a Human-Pathogenic Nocardia Isolate.</title>
        <authorList>
            <person name="Herisse M."/>
            <person name="Ishida K."/>
            <person name="Porter J.L."/>
            <person name="Howden B."/>
            <person name="Hertweck C."/>
            <person name="Stinear T.P."/>
            <person name="Pidot S.J."/>
        </authorList>
    </citation>
    <scope>NUCLEOTIDE SEQUENCE [LARGE SCALE GENOMIC DNA]</scope>
    <source>
        <strain evidence="1 2">AUSMDU00012717</strain>
    </source>
</reference>
<name>A0A6G9YMS2_9NOCA</name>
<accession>A0A6G9YMS2</accession>
<dbReference type="SUPFAM" id="SSF140453">
    <property type="entry name" value="EsxAB dimer-like"/>
    <property type="match status" value="1"/>
</dbReference>